<feature type="transmembrane region" description="Helical" evidence="5">
    <location>
        <begin position="68"/>
        <end position="93"/>
    </location>
</feature>
<dbReference type="AlphaFoldDB" id="A0A8K0GCC0"/>
<sequence>MLSSAAVAVTFGSKTIGNLSWIVPIFVALSTFGGVNGILFTSARLFLIGSQEGHLPVLFSFIHVRRMTPVPSLIFTCVASLAMLLVSDVFVLINYYSQILWLSVAASIGGMLWLRYKQPNMPRPIKTNIIIPLLFLAACAFLVLFPIPSQPVNTVIWVSITLSGIPVYYLCIHNKSKPKKYYRGVQKITEALQTLMEVTFPEEINQKLSDI</sequence>
<dbReference type="Proteomes" id="UP000801492">
    <property type="component" value="Unassembled WGS sequence"/>
</dbReference>
<keyword evidence="7" id="KW-1185">Reference proteome</keyword>
<keyword evidence="3 5" id="KW-1133">Transmembrane helix</keyword>
<dbReference type="GO" id="GO:0015179">
    <property type="term" value="F:L-amino acid transmembrane transporter activity"/>
    <property type="evidence" value="ECO:0007669"/>
    <property type="project" value="TreeGrafter"/>
</dbReference>
<feature type="transmembrane region" description="Helical" evidence="5">
    <location>
        <begin position="99"/>
        <end position="116"/>
    </location>
</feature>
<comment type="subcellular location">
    <subcellularLocation>
        <location evidence="1">Membrane</location>
        <topology evidence="1">Multi-pass membrane protein</topology>
    </subcellularLocation>
</comment>
<dbReference type="OrthoDB" id="10062876at2759"/>
<keyword evidence="2 5" id="KW-0812">Transmembrane</keyword>
<feature type="transmembrane region" description="Helical" evidence="5">
    <location>
        <begin position="154"/>
        <end position="172"/>
    </location>
</feature>
<keyword evidence="4 5" id="KW-0472">Membrane</keyword>
<proteinExistence type="predicted"/>
<protein>
    <submittedName>
        <fullName evidence="6">Uncharacterized protein</fullName>
    </submittedName>
</protein>
<evidence type="ECO:0000256" key="3">
    <source>
        <dbReference type="ARBA" id="ARBA00022989"/>
    </source>
</evidence>
<evidence type="ECO:0000313" key="6">
    <source>
        <dbReference type="EMBL" id="KAF2899490.1"/>
    </source>
</evidence>
<dbReference type="InterPro" id="IPR002293">
    <property type="entry name" value="AA/rel_permease1"/>
</dbReference>
<accession>A0A8K0GCC0</accession>
<dbReference type="InterPro" id="IPR050598">
    <property type="entry name" value="AminoAcid_Transporter"/>
</dbReference>
<dbReference type="PANTHER" id="PTHR11785">
    <property type="entry name" value="AMINO ACID TRANSPORTER"/>
    <property type="match status" value="1"/>
</dbReference>
<dbReference type="Pfam" id="PF13520">
    <property type="entry name" value="AA_permease_2"/>
    <property type="match status" value="1"/>
</dbReference>
<dbReference type="PANTHER" id="PTHR11785:SF528">
    <property type="entry name" value="AMINO ACID TRANSPORTER PROTEIN JHI-21"/>
    <property type="match status" value="1"/>
</dbReference>
<evidence type="ECO:0000256" key="1">
    <source>
        <dbReference type="ARBA" id="ARBA00004141"/>
    </source>
</evidence>
<feature type="transmembrane region" description="Helical" evidence="5">
    <location>
        <begin position="128"/>
        <end position="148"/>
    </location>
</feature>
<name>A0A8K0GCC0_IGNLU</name>
<evidence type="ECO:0000256" key="5">
    <source>
        <dbReference type="SAM" id="Phobius"/>
    </source>
</evidence>
<evidence type="ECO:0000313" key="7">
    <source>
        <dbReference type="Proteomes" id="UP000801492"/>
    </source>
</evidence>
<gene>
    <name evidence="6" type="ORF">ILUMI_06688</name>
</gene>
<dbReference type="Gene3D" id="1.20.1740.10">
    <property type="entry name" value="Amino acid/polyamine transporter I"/>
    <property type="match status" value="1"/>
</dbReference>
<feature type="transmembrane region" description="Helical" evidence="5">
    <location>
        <begin position="21"/>
        <end position="47"/>
    </location>
</feature>
<comment type="caution">
    <text evidence="6">The sequence shown here is derived from an EMBL/GenBank/DDBJ whole genome shotgun (WGS) entry which is preliminary data.</text>
</comment>
<dbReference type="EMBL" id="VTPC01002788">
    <property type="protein sequence ID" value="KAF2899490.1"/>
    <property type="molecule type" value="Genomic_DNA"/>
</dbReference>
<reference evidence="6" key="1">
    <citation type="submission" date="2019-08" db="EMBL/GenBank/DDBJ databases">
        <title>The genome of the North American firefly Photinus pyralis.</title>
        <authorList>
            <consortium name="Photinus pyralis genome working group"/>
            <person name="Fallon T.R."/>
            <person name="Sander Lower S.E."/>
            <person name="Weng J.-K."/>
        </authorList>
    </citation>
    <scope>NUCLEOTIDE SEQUENCE</scope>
    <source>
        <strain evidence="6">TRF0915ILg1</strain>
        <tissue evidence="6">Whole body</tissue>
    </source>
</reference>
<evidence type="ECO:0000256" key="4">
    <source>
        <dbReference type="ARBA" id="ARBA00023136"/>
    </source>
</evidence>
<dbReference type="GO" id="GO:0016020">
    <property type="term" value="C:membrane"/>
    <property type="evidence" value="ECO:0007669"/>
    <property type="project" value="UniProtKB-SubCell"/>
</dbReference>
<evidence type="ECO:0000256" key="2">
    <source>
        <dbReference type="ARBA" id="ARBA00022692"/>
    </source>
</evidence>
<organism evidence="6 7">
    <name type="scientific">Ignelater luminosus</name>
    <name type="common">Cucubano</name>
    <name type="synonym">Pyrophorus luminosus</name>
    <dbReference type="NCBI Taxonomy" id="2038154"/>
    <lineage>
        <taxon>Eukaryota</taxon>
        <taxon>Metazoa</taxon>
        <taxon>Ecdysozoa</taxon>
        <taxon>Arthropoda</taxon>
        <taxon>Hexapoda</taxon>
        <taxon>Insecta</taxon>
        <taxon>Pterygota</taxon>
        <taxon>Neoptera</taxon>
        <taxon>Endopterygota</taxon>
        <taxon>Coleoptera</taxon>
        <taxon>Polyphaga</taxon>
        <taxon>Elateriformia</taxon>
        <taxon>Elateroidea</taxon>
        <taxon>Elateridae</taxon>
        <taxon>Agrypninae</taxon>
        <taxon>Pyrophorini</taxon>
        <taxon>Ignelater</taxon>
    </lineage>
</organism>